<evidence type="ECO:0000313" key="1">
    <source>
        <dbReference type="EMBL" id="OAT59759.1"/>
    </source>
</evidence>
<comment type="caution">
    <text evidence="1">The sequence shown here is derived from an EMBL/GenBank/DDBJ whole genome shotgun (WGS) entry which is preliminary data.</text>
</comment>
<evidence type="ECO:0008006" key="3">
    <source>
        <dbReference type="Google" id="ProtNLM"/>
    </source>
</evidence>
<sequence>MNNIIKFTGSTDWSRDKVIDHLERCQMASSVTMPAEGLEHLLMQVLRYIDSQKPKSQRVSESCKAGNDIIAERQRQIIEEGWTAEHDDEHAEGEIASAAACYALFANDQGFSTPAHWPWGKERWKQAGQRRDLVKAGALILAEIERLDRAAPAQESE</sequence>
<dbReference type="Proteomes" id="UP000078431">
    <property type="component" value="Unassembled WGS sequence"/>
</dbReference>
<dbReference type="AlphaFoldDB" id="A0AA91EFF5"/>
<accession>A0AA91EFF5</accession>
<name>A0AA91EFF5_9GAMM</name>
<proteinExistence type="predicted"/>
<gene>
    <name evidence="1" type="ORF">M993_01490</name>
</gene>
<dbReference type="RefSeq" id="WP_061555001.1">
    <property type="nucleotide sequence ID" value="NZ_LXEX01000025.1"/>
</dbReference>
<reference evidence="1 2" key="1">
    <citation type="submission" date="2016-04" db="EMBL/GenBank/DDBJ databases">
        <title>ATOL: Assembling a taxonomically balanced genome-scale reconstruction of the evolutionary history of the Enterobacteriaceae.</title>
        <authorList>
            <person name="Plunkett G.III."/>
            <person name="Neeno-Eckwall E.C."/>
            <person name="Glasner J.D."/>
            <person name="Perna N.T."/>
        </authorList>
    </citation>
    <scope>NUCLEOTIDE SEQUENCE [LARGE SCALE GENOMIC DNA]</scope>
    <source>
        <strain evidence="1 2">ATCC 12841</strain>
    </source>
</reference>
<evidence type="ECO:0000313" key="2">
    <source>
        <dbReference type="Proteomes" id="UP000078431"/>
    </source>
</evidence>
<keyword evidence="2" id="KW-1185">Reference proteome</keyword>
<dbReference type="EMBL" id="LXEX01000025">
    <property type="protein sequence ID" value="OAT59759.1"/>
    <property type="molecule type" value="Genomic_DNA"/>
</dbReference>
<organism evidence="1 2">
    <name type="scientific">Obesumbacterium proteus ATCC 12841</name>
    <dbReference type="NCBI Taxonomy" id="1354268"/>
    <lineage>
        <taxon>Bacteria</taxon>
        <taxon>Pseudomonadati</taxon>
        <taxon>Pseudomonadota</taxon>
        <taxon>Gammaproteobacteria</taxon>
        <taxon>Enterobacterales</taxon>
        <taxon>Hafniaceae</taxon>
        <taxon>Obesumbacterium</taxon>
    </lineage>
</organism>
<protein>
    <recommendedName>
        <fullName evidence="3">Phage protein</fullName>
    </recommendedName>
</protein>